<dbReference type="Gene3D" id="2.120.10.10">
    <property type="match status" value="1"/>
</dbReference>
<gene>
    <name evidence="3" type="ORF">GM418_30430</name>
</gene>
<protein>
    <recommendedName>
        <fullName evidence="2">Sialidase domain-containing protein</fullName>
    </recommendedName>
</protein>
<dbReference type="InterPro" id="IPR011040">
    <property type="entry name" value="Sialidase"/>
</dbReference>
<proteinExistence type="predicted"/>
<name>A0A6I6K2Z1_9BACT</name>
<organism evidence="3 4">
    <name type="scientific">Maribellus comscasis</name>
    <dbReference type="NCBI Taxonomy" id="2681766"/>
    <lineage>
        <taxon>Bacteria</taxon>
        <taxon>Pseudomonadati</taxon>
        <taxon>Bacteroidota</taxon>
        <taxon>Bacteroidia</taxon>
        <taxon>Marinilabiliales</taxon>
        <taxon>Prolixibacteraceae</taxon>
        <taxon>Maribellus</taxon>
    </lineage>
</organism>
<dbReference type="CDD" id="cd15482">
    <property type="entry name" value="Sialidase_non-viral"/>
    <property type="match status" value="1"/>
</dbReference>
<accession>A0A6I6K2Z1</accession>
<evidence type="ECO:0000313" key="3">
    <source>
        <dbReference type="EMBL" id="QGY47818.1"/>
    </source>
</evidence>
<keyword evidence="4" id="KW-1185">Reference proteome</keyword>
<sequence length="603" mass="69529">MKPRPFIILFFIQLCFVFSLNAQNPDWRNAKNGSSIYTNGYCDQPYVVVLENGKWLCVFTTNEGREGTGGQHIVSCISEDQGKTWSDTVRIESPGKESASWAMPYLTSYGRVFVFYDYNGDKIHQLGDRKNIREDMLGWYCYKYSDDEGISWSKRYRLDVRKTPVDLNNNWSGKVQIMWGIGKPVDVDNGMMFAFTKIGQYSAHNSEGWFFRCDNIHSEKNPQKLKWKMLPEGEYGLKNPSLGPINSEQNIFQLNNGSIYCMYRTISGYPAESYSTDGGKNWTLPQPPEYENGFKLKNPRACPRIWKCKNGKYLFWYHNHGGWNFNSRNPAWISGGIERKGKIIWSQPEILIYEENIDTRMSYPDLIEQDRKYWVSETNKEDARCHAIPDGFFDKIWSQFDRKTVTTESLLGEWSENDLEVGRKLSIPYEDSSQFQTGFTIDFRIELSNLVSGQPVLIVQSKNGKIVELQSGEFGAIQIVINDGNQTTKWNSDPGLIKAFGENCVSVSIDNGSKIIQFVVNGTVCNGRNFRQYGWTHFKPKMEDIDFNNIEIGKFERGQGVNFGTKLTHMRIYNRPLMNSELIGNHRNFLGKELFLNLNSKEN</sequence>
<dbReference type="SUPFAM" id="SSF50939">
    <property type="entry name" value="Sialidases"/>
    <property type="match status" value="1"/>
</dbReference>
<feature type="domain" description="Sialidase" evidence="2">
    <location>
        <begin position="109"/>
        <end position="369"/>
    </location>
</feature>
<dbReference type="Proteomes" id="UP000428260">
    <property type="component" value="Chromosome"/>
</dbReference>
<dbReference type="Pfam" id="PF13088">
    <property type="entry name" value="BNR_2"/>
    <property type="match status" value="1"/>
</dbReference>
<feature type="signal peptide" evidence="1">
    <location>
        <begin position="1"/>
        <end position="22"/>
    </location>
</feature>
<dbReference type="SUPFAM" id="SSF49899">
    <property type="entry name" value="Concanavalin A-like lectins/glucanases"/>
    <property type="match status" value="1"/>
</dbReference>
<dbReference type="PANTHER" id="PTHR43752:SF2">
    <property type="entry name" value="BNR_ASP-BOX REPEAT FAMILY PROTEIN"/>
    <property type="match status" value="1"/>
</dbReference>
<evidence type="ECO:0000313" key="4">
    <source>
        <dbReference type="Proteomes" id="UP000428260"/>
    </source>
</evidence>
<dbReference type="GO" id="GO:0004553">
    <property type="term" value="F:hydrolase activity, hydrolyzing O-glycosyl compounds"/>
    <property type="evidence" value="ECO:0007669"/>
    <property type="project" value="UniProtKB-ARBA"/>
</dbReference>
<feature type="chain" id="PRO_5026153914" description="Sialidase domain-containing protein" evidence="1">
    <location>
        <begin position="23"/>
        <end position="603"/>
    </location>
</feature>
<evidence type="ECO:0000256" key="1">
    <source>
        <dbReference type="SAM" id="SignalP"/>
    </source>
</evidence>
<reference evidence="3 4" key="1">
    <citation type="submission" date="2019-11" db="EMBL/GenBank/DDBJ databases">
        <authorList>
            <person name="Zheng R.K."/>
            <person name="Sun C.M."/>
        </authorList>
    </citation>
    <scope>NUCLEOTIDE SEQUENCE [LARGE SCALE GENOMIC DNA]</scope>
    <source>
        <strain evidence="3 4">WC007</strain>
    </source>
</reference>
<dbReference type="InterPro" id="IPR036278">
    <property type="entry name" value="Sialidase_sf"/>
</dbReference>
<dbReference type="PANTHER" id="PTHR43752">
    <property type="entry name" value="BNR/ASP-BOX REPEAT FAMILY PROTEIN"/>
    <property type="match status" value="1"/>
</dbReference>
<dbReference type="InterPro" id="IPR013320">
    <property type="entry name" value="ConA-like_dom_sf"/>
</dbReference>
<dbReference type="KEGG" id="mcos:GM418_30430"/>
<dbReference type="EMBL" id="CP046401">
    <property type="protein sequence ID" value="QGY47818.1"/>
    <property type="molecule type" value="Genomic_DNA"/>
</dbReference>
<evidence type="ECO:0000259" key="2">
    <source>
        <dbReference type="Pfam" id="PF13088"/>
    </source>
</evidence>
<dbReference type="GO" id="GO:0005975">
    <property type="term" value="P:carbohydrate metabolic process"/>
    <property type="evidence" value="ECO:0007669"/>
    <property type="project" value="UniProtKB-ARBA"/>
</dbReference>
<dbReference type="RefSeq" id="WP_158872047.1">
    <property type="nucleotide sequence ID" value="NZ_CP046401.1"/>
</dbReference>
<keyword evidence="1" id="KW-0732">Signal</keyword>
<dbReference type="AlphaFoldDB" id="A0A6I6K2Z1"/>